<evidence type="ECO:0000256" key="4">
    <source>
        <dbReference type="ARBA" id="ARBA00023163"/>
    </source>
</evidence>
<dbReference type="InterPro" id="IPR007624">
    <property type="entry name" value="RNA_pol_sigma70_r3"/>
</dbReference>
<dbReference type="InterPro" id="IPR050239">
    <property type="entry name" value="Sigma-70_RNA_pol_init_factors"/>
</dbReference>
<gene>
    <name evidence="8" type="ORF">ATK78_3742</name>
</gene>
<keyword evidence="1" id="KW-0805">Transcription regulation</keyword>
<dbReference type="PRINTS" id="PR00046">
    <property type="entry name" value="SIGMA70FCT"/>
</dbReference>
<accession>A0A4R6ST73</accession>
<dbReference type="InterPro" id="IPR013325">
    <property type="entry name" value="RNA_pol_sigma_r2"/>
</dbReference>
<evidence type="ECO:0000259" key="5">
    <source>
        <dbReference type="Pfam" id="PF00140"/>
    </source>
</evidence>
<dbReference type="OrthoDB" id="9809557at2"/>
<dbReference type="InterPro" id="IPR036388">
    <property type="entry name" value="WH-like_DNA-bd_sf"/>
</dbReference>
<evidence type="ECO:0000256" key="2">
    <source>
        <dbReference type="ARBA" id="ARBA00023082"/>
    </source>
</evidence>
<dbReference type="SUPFAM" id="SSF88659">
    <property type="entry name" value="Sigma3 and sigma4 domains of RNA polymerase sigma factors"/>
    <property type="match status" value="2"/>
</dbReference>
<dbReference type="EMBL" id="SNYC01000006">
    <property type="protein sequence ID" value="TDQ07615.1"/>
    <property type="molecule type" value="Genomic_DNA"/>
</dbReference>
<dbReference type="RefSeq" id="WP_133577560.1">
    <property type="nucleotide sequence ID" value="NZ_SNYC01000006.1"/>
</dbReference>
<evidence type="ECO:0000313" key="8">
    <source>
        <dbReference type="EMBL" id="TDQ07615.1"/>
    </source>
</evidence>
<dbReference type="NCBIfam" id="TIGR02937">
    <property type="entry name" value="sigma70-ECF"/>
    <property type="match status" value="1"/>
</dbReference>
<comment type="caution">
    <text evidence="8">The sequence shown here is derived from an EMBL/GenBank/DDBJ whole genome shotgun (WGS) entry which is preliminary data.</text>
</comment>
<dbReference type="InterPro" id="IPR013324">
    <property type="entry name" value="RNA_pol_sigma_r3/r4-like"/>
</dbReference>
<name>A0A4R6ST73_9SPHI</name>
<dbReference type="Pfam" id="PF00140">
    <property type="entry name" value="Sigma70_r1_2"/>
    <property type="match status" value="1"/>
</dbReference>
<evidence type="ECO:0000259" key="7">
    <source>
        <dbReference type="Pfam" id="PF04542"/>
    </source>
</evidence>
<feature type="domain" description="RNA polymerase sigma-70 region 1.2" evidence="5">
    <location>
        <begin position="17"/>
        <end position="48"/>
    </location>
</feature>
<reference evidence="8 9" key="1">
    <citation type="submission" date="2019-03" db="EMBL/GenBank/DDBJ databases">
        <title>Genomic Encyclopedia of Archaeal and Bacterial Type Strains, Phase II (KMG-II): from individual species to whole genera.</title>
        <authorList>
            <person name="Goeker M."/>
        </authorList>
    </citation>
    <scope>NUCLEOTIDE SEQUENCE [LARGE SCALE GENOMIC DNA]</scope>
    <source>
        <strain evidence="8 9">DSM 19035</strain>
    </source>
</reference>
<dbReference type="GO" id="GO:0016987">
    <property type="term" value="F:sigma factor activity"/>
    <property type="evidence" value="ECO:0007669"/>
    <property type="project" value="UniProtKB-KW"/>
</dbReference>
<dbReference type="SUPFAM" id="SSF88946">
    <property type="entry name" value="Sigma2 domain of RNA polymerase sigma factors"/>
    <property type="match status" value="1"/>
</dbReference>
<dbReference type="InterPro" id="IPR007627">
    <property type="entry name" value="RNA_pol_sigma70_r2"/>
</dbReference>
<evidence type="ECO:0000256" key="1">
    <source>
        <dbReference type="ARBA" id="ARBA00023015"/>
    </source>
</evidence>
<keyword evidence="4" id="KW-0804">Transcription</keyword>
<dbReference type="Proteomes" id="UP000295620">
    <property type="component" value="Unassembled WGS sequence"/>
</dbReference>
<keyword evidence="3" id="KW-0238">DNA-binding</keyword>
<dbReference type="Gene3D" id="1.10.601.10">
    <property type="entry name" value="RNA Polymerase Primary Sigma Factor"/>
    <property type="match status" value="1"/>
</dbReference>
<protein>
    <submittedName>
        <fullName evidence="8">RNA polymerase primary sigma factor</fullName>
    </submittedName>
</protein>
<dbReference type="Pfam" id="PF04542">
    <property type="entry name" value="Sigma70_r2"/>
    <property type="match status" value="1"/>
</dbReference>
<proteinExistence type="predicted"/>
<dbReference type="InterPro" id="IPR009042">
    <property type="entry name" value="RNA_pol_sigma70_r1_2"/>
</dbReference>
<dbReference type="Pfam" id="PF04539">
    <property type="entry name" value="Sigma70_r3"/>
    <property type="match status" value="1"/>
</dbReference>
<dbReference type="PANTHER" id="PTHR30603:SF47">
    <property type="entry name" value="RNA POLYMERASE SIGMA FACTOR SIGD, CHLOROPLASTIC"/>
    <property type="match status" value="1"/>
</dbReference>
<evidence type="ECO:0000313" key="9">
    <source>
        <dbReference type="Proteomes" id="UP000295620"/>
    </source>
</evidence>
<keyword evidence="9" id="KW-1185">Reference proteome</keyword>
<feature type="domain" description="RNA polymerase sigma-70 region 2" evidence="7">
    <location>
        <begin position="54"/>
        <end position="119"/>
    </location>
</feature>
<dbReference type="PANTHER" id="PTHR30603">
    <property type="entry name" value="RNA POLYMERASE SIGMA FACTOR RPO"/>
    <property type="match status" value="1"/>
</dbReference>
<feature type="domain" description="RNA polymerase sigma-70 region 3" evidence="6">
    <location>
        <begin position="140"/>
        <end position="208"/>
    </location>
</feature>
<organism evidence="8 9">
    <name type="scientific">Pedobacter metabolipauper</name>
    <dbReference type="NCBI Taxonomy" id="425513"/>
    <lineage>
        <taxon>Bacteria</taxon>
        <taxon>Pseudomonadati</taxon>
        <taxon>Bacteroidota</taxon>
        <taxon>Sphingobacteriia</taxon>
        <taxon>Sphingobacteriales</taxon>
        <taxon>Sphingobacteriaceae</taxon>
        <taxon>Pedobacter</taxon>
    </lineage>
</organism>
<keyword evidence="2" id="KW-0731">Sigma factor</keyword>
<dbReference type="GO" id="GO:0003677">
    <property type="term" value="F:DNA binding"/>
    <property type="evidence" value="ECO:0007669"/>
    <property type="project" value="UniProtKB-KW"/>
</dbReference>
<sequence length="290" mass="33416">MKRFNKAISITERRDGSIALYLREINRYRILTPEEETRLCITIKGGDKNAVDKLVTANLRFVVSIAKQYQNRDLALMDLINEGNIGLMTAAVRFDHTRGFRFISFAVWWIRQSIIKAISENIRMVKIPGNQISGLAGALKVSQKLEQKLERMPTFAEISEIMGLSEYKISDFFHNGGLCVSLNSSAHQNSEITHFDTLINYETLCPEEQLLRESLLIDLNTMIQILPKREQFILKHCFGFDGCEILTPDEIAGMINRSKERTRQLKYEALNTLKCIYMHRNMIDHLRLAD</sequence>
<dbReference type="AlphaFoldDB" id="A0A4R6ST73"/>
<dbReference type="InterPro" id="IPR014284">
    <property type="entry name" value="RNA_pol_sigma-70_dom"/>
</dbReference>
<dbReference type="GO" id="GO:0006352">
    <property type="term" value="P:DNA-templated transcription initiation"/>
    <property type="evidence" value="ECO:0007669"/>
    <property type="project" value="InterPro"/>
</dbReference>
<evidence type="ECO:0000256" key="3">
    <source>
        <dbReference type="ARBA" id="ARBA00023125"/>
    </source>
</evidence>
<evidence type="ECO:0000259" key="6">
    <source>
        <dbReference type="Pfam" id="PF04539"/>
    </source>
</evidence>
<dbReference type="InterPro" id="IPR000943">
    <property type="entry name" value="RNA_pol_sigma70"/>
</dbReference>
<dbReference type="Gene3D" id="1.10.10.10">
    <property type="entry name" value="Winged helix-like DNA-binding domain superfamily/Winged helix DNA-binding domain"/>
    <property type="match status" value="2"/>
</dbReference>